<dbReference type="Proteomes" id="UP000002209">
    <property type="component" value="Chromosome"/>
</dbReference>
<gene>
    <name evidence="3" type="ordered locus">GAU_1590</name>
</gene>
<dbReference type="InterPro" id="IPR036291">
    <property type="entry name" value="NAD(P)-bd_dom_sf"/>
</dbReference>
<sequence length="350" mass="37511">MQAGQQRAQFVGPDAPRIGVVGAGGLGMHHVRILRDLCGPRFVGFVDENPGRATEVASQYGVTSYGSLERLLADVDAVSIVVPTRSHHAVAARALAMGKHVFVEKPFTVTLEEADELLAMAASAGVVLQVGHVERFNRAVRAAMPYVDGPRFIESDRLAPFSPRGADVAVVLDLMIHDLDLVHTLVGTRVADVQAMGIPVLTPQVDIANARLTFANGAVANITASRVSRERLRKLRLFQRSGYLSLDLAAGTGEFFRLRGDFDPMQLARAPRALEDFVERVQLDAPEGEPLVMELSQFLGAVMGRNPIAVTGQEGREALEAALRIVAAIDAAQNVMGHPTLLSAHGAPRA</sequence>
<keyword evidence="4" id="KW-1185">Reference proteome</keyword>
<dbReference type="KEGG" id="gau:GAU_1590"/>
<reference evidence="4" key="1">
    <citation type="submission" date="2006-03" db="EMBL/GenBank/DDBJ databases">
        <title>Complete genome sequence of Gemmatimonas aurantiaca T-27 that represents a novel phylum Gemmatimonadetes.</title>
        <authorList>
            <person name="Takasaki K."/>
            <person name="Ichikawa N."/>
            <person name="Miura H."/>
            <person name="Matsushita S."/>
            <person name="Watanabe Y."/>
            <person name="Oguchi A."/>
            <person name="Ankai A."/>
            <person name="Yashiro I."/>
            <person name="Takahashi M."/>
            <person name="Terui Y."/>
            <person name="Fukui S."/>
            <person name="Yokoyama H."/>
            <person name="Tanikawa S."/>
            <person name="Hanada S."/>
            <person name="Kamagata Y."/>
            <person name="Fujita N."/>
        </authorList>
    </citation>
    <scope>NUCLEOTIDE SEQUENCE [LARGE SCALE GENOMIC DNA]</scope>
    <source>
        <strain evidence="4">T-27 / DSM 14586 / JCM 11422 / NBRC 100505</strain>
    </source>
</reference>
<evidence type="ECO:0000259" key="1">
    <source>
        <dbReference type="Pfam" id="PF01408"/>
    </source>
</evidence>
<dbReference type="HOGENOM" id="CLU_023194_10_0_0"/>
<dbReference type="Gene3D" id="3.40.50.720">
    <property type="entry name" value="NAD(P)-binding Rossmann-like Domain"/>
    <property type="match status" value="1"/>
</dbReference>
<dbReference type="PANTHER" id="PTHR43377">
    <property type="entry name" value="BILIVERDIN REDUCTASE A"/>
    <property type="match status" value="1"/>
</dbReference>
<accession>C1A8S2</accession>
<dbReference type="InterPro" id="IPR055170">
    <property type="entry name" value="GFO_IDH_MocA-like_dom"/>
</dbReference>
<dbReference type="eggNOG" id="COG0673">
    <property type="taxonomic scope" value="Bacteria"/>
</dbReference>
<dbReference type="SUPFAM" id="SSF51735">
    <property type="entry name" value="NAD(P)-binding Rossmann-fold domains"/>
    <property type="match status" value="1"/>
</dbReference>
<evidence type="ECO:0000313" key="3">
    <source>
        <dbReference type="EMBL" id="BAH38632.1"/>
    </source>
</evidence>
<dbReference type="SUPFAM" id="SSF55347">
    <property type="entry name" value="Glyceraldehyde-3-phosphate dehydrogenase-like, C-terminal domain"/>
    <property type="match status" value="1"/>
</dbReference>
<dbReference type="EMBL" id="AP009153">
    <property type="protein sequence ID" value="BAH38632.1"/>
    <property type="molecule type" value="Genomic_DNA"/>
</dbReference>
<feature type="domain" description="Gfo/Idh/MocA-like oxidoreductase N-terminal" evidence="1">
    <location>
        <begin position="17"/>
        <end position="132"/>
    </location>
</feature>
<dbReference type="InterPro" id="IPR051450">
    <property type="entry name" value="Gfo/Idh/MocA_Oxidoreductases"/>
</dbReference>
<dbReference type="InterPro" id="IPR000683">
    <property type="entry name" value="Gfo/Idh/MocA-like_OxRdtase_N"/>
</dbReference>
<evidence type="ECO:0000259" key="2">
    <source>
        <dbReference type="Pfam" id="PF22725"/>
    </source>
</evidence>
<evidence type="ECO:0000313" key="4">
    <source>
        <dbReference type="Proteomes" id="UP000002209"/>
    </source>
</evidence>
<dbReference type="PANTHER" id="PTHR43377:SF1">
    <property type="entry name" value="BILIVERDIN REDUCTASE A"/>
    <property type="match status" value="1"/>
</dbReference>
<name>C1A8S2_GEMAT</name>
<proteinExistence type="predicted"/>
<dbReference type="Pfam" id="PF22725">
    <property type="entry name" value="GFO_IDH_MocA_C3"/>
    <property type="match status" value="1"/>
</dbReference>
<feature type="domain" description="GFO/IDH/MocA-like oxidoreductase" evidence="2">
    <location>
        <begin position="169"/>
        <end position="238"/>
    </location>
</feature>
<dbReference type="Pfam" id="PF01408">
    <property type="entry name" value="GFO_IDH_MocA"/>
    <property type="match status" value="1"/>
</dbReference>
<dbReference type="AlphaFoldDB" id="C1A8S2"/>
<organism evidence="3 4">
    <name type="scientific">Gemmatimonas aurantiaca (strain DSM 14586 / JCM 11422 / NBRC 100505 / T-27)</name>
    <dbReference type="NCBI Taxonomy" id="379066"/>
    <lineage>
        <taxon>Bacteria</taxon>
        <taxon>Pseudomonadati</taxon>
        <taxon>Gemmatimonadota</taxon>
        <taxon>Gemmatimonadia</taxon>
        <taxon>Gemmatimonadales</taxon>
        <taxon>Gemmatimonadaceae</taxon>
        <taxon>Gemmatimonas</taxon>
    </lineage>
</organism>
<dbReference type="Gene3D" id="3.30.360.10">
    <property type="entry name" value="Dihydrodipicolinate Reductase, domain 2"/>
    <property type="match status" value="1"/>
</dbReference>
<dbReference type="OrthoDB" id="9815825at2"/>
<protein>
    <submittedName>
        <fullName evidence="3">Putative oxidoreductase</fullName>
    </submittedName>
</protein>
<dbReference type="RefSeq" id="WP_012683079.1">
    <property type="nucleotide sequence ID" value="NC_012489.1"/>
</dbReference>
<dbReference type="GO" id="GO:0000166">
    <property type="term" value="F:nucleotide binding"/>
    <property type="evidence" value="ECO:0007669"/>
    <property type="project" value="InterPro"/>
</dbReference>
<dbReference type="STRING" id="379066.GAU_1590"/>